<protein>
    <recommendedName>
        <fullName evidence="3">SseB protein N-terminal domain-containing protein</fullName>
    </recommendedName>
</protein>
<dbReference type="KEGG" id="rmar:GBA65_02695"/>
<gene>
    <name evidence="1" type="ORF">GBA65_02695</name>
</gene>
<dbReference type="EMBL" id="CP045121">
    <property type="protein sequence ID" value="QIN77597.1"/>
    <property type="molecule type" value="Genomic_DNA"/>
</dbReference>
<evidence type="ECO:0008006" key="3">
    <source>
        <dbReference type="Google" id="ProtNLM"/>
    </source>
</evidence>
<organism evidence="1 2">
    <name type="scientific">Rubrobacter marinus</name>
    <dbReference type="NCBI Taxonomy" id="2653852"/>
    <lineage>
        <taxon>Bacteria</taxon>
        <taxon>Bacillati</taxon>
        <taxon>Actinomycetota</taxon>
        <taxon>Rubrobacteria</taxon>
        <taxon>Rubrobacterales</taxon>
        <taxon>Rubrobacteraceae</taxon>
        <taxon>Rubrobacter</taxon>
    </lineage>
</organism>
<evidence type="ECO:0000313" key="2">
    <source>
        <dbReference type="Proteomes" id="UP000502706"/>
    </source>
</evidence>
<accession>A0A6G8PTS3</accession>
<dbReference type="Proteomes" id="UP000502706">
    <property type="component" value="Chromosome"/>
</dbReference>
<keyword evidence="2" id="KW-1185">Reference proteome</keyword>
<dbReference type="RefSeq" id="WP_166395278.1">
    <property type="nucleotide sequence ID" value="NZ_CP045121.1"/>
</dbReference>
<name>A0A6G8PTS3_9ACTN</name>
<proteinExistence type="predicted"/>
<reference evidence="1 2" key="1">
    <citation type="submission" date="2019-10" db="EMBL/GenBank/DDBJ databases">
        <title>Rubrobacter sp nov SCSIO 52915 isolated from a deep-sea sediment in the South China Sea.</title>
        <authorList>
            <person name="Chen R.W."/>
        </authorList>
    </citation>
    <scope>NUCLEOTIDE SEQUENCE [LARGE SCALE GENOMIC DNA]</scope>
    <source>
        <strain evidence="1 2">SCSIO 52915</strain>
    </source>
</reference>
<evidence type="ECO:0000313" key="1">
    <source>
        <dbReference type="EMBL" id="QIN77597.1"/>
    </source>
</evidence>
<sequence length="115" mass="12265">MPVGGRGRRSLWVLAGDGEADLMTLSDGDGGEALPVFGFEEEARMYLQLLGKRGEWKVREAEVGELARLLRGPYAGVGRVALDPVPAGVNSSGPLDVAWPSREGFLGSFRAPSHD</sequence>
<dbReference type="AlphaFoldDB" id="A0A6G8PTS3"/>